<feature type="signal peptide" evidence="1">
    <location>
        <begin position="1"/>
        <end position="15"/>
    </location>
</feature>
<gene>
    <name evidence="2" type="ORF">ALP44_101155</name>
</gene>
<dbReference type="EMBL" id="RBTL01000050">
    <property type="protein sequence ID" value="RMT73598.1"/>
    <property type="molecule type" value="Genomic_DNA"/>
</dbReference>
<proteinExistence type="predicted"/>
<dbReference type="PROSITE" id="PS51257">
    <property type="entry name" value="PROKAR_LIPOPROTEIN"/>
    <property type="match status" value="1"/>
</dbReference>
<comment type="caution">
    <text evidence="2">The sequence shown here is derived from an EMBL/GenBank/DDBJ whole genome shotgun (WGS) entry which is preliminary data.</text>
</comment>
<name>A0A0Q0F7J2_PSESX</name>
<evidence type="ECO:0000256" key="1">
    <source>
        <dbReference type="SAM" id="SignalP"/>
    </source>
</evidence>
<dbReference type="AlphaFoldDB" id="A0A0Q0F7J2"/>
<dbReference type="Proteomes" id="UP000282636">
    <property type="component" value="Unassembled WGS sequence"/>
</dbReference>
<protein>
    <recommendedName>
        <fullName evidence="4">Lipoprotein</fullName>
    </recommendedName>
</protein>
<evidence type="ECO:0008006" key="4">
    <source>
        <dbReference type="Google" id="ProtNLM"/>
    </source>
</evidence>
<evidence type="ECO:0000313" key="2">
    <source>
        <dbReference type="EMBL" id="RMT73598.1"/>
    </source>
</evidence>
<keyword evidence="1" id="KW-0732">Signal</keyword>
<organism evidence="2 3">
    <name type="scientific">Pseudomonas syringae pv. theae</name>
    <dbReference type="NCBI Taxonomy" id="103985"/>
    <lineage>
        <taxon>Bacteria</taxon>
        <taxon>Pseudomonadati</taxon>
        <taxon>Pseudomonadota</taxon>
        <taxon>Gammaproteobacteria</taxon>
        <taxon>Pseudomonadales</taxon>
        <taxon>Pseudomonadaceae</taxon>
        <taxon>Pseudomonas</taxon>
        <taxon>Pseudomonas syringae</taxon>
    </lineage>
</organism>
<feature type="chain" id="PRO_5030016389" description="Lipoprotein" evidence="1">
    <location>
        <begin position="16"/>
        <end position="195"/>
    </location>
</feature>
<accession>A0A0Q0F7J2</accession>
<sequence length="195" mass="21410">MRMLLAVLLSPVLLAGCAGIPYEKPEDRAAIQNDLAVKPSDIVTVTQVMWCVYPYGDMSPCRLQDALAVQTRSKLIIASYSDKRYSPVFQPLASEVMCAHAQASVDTAPNLLLFTKDHVLQIWPVAPDAKPDLLKKKLILNVMAQGKKTFVGAQGNFVEDTGRYDYGGGVIANTAIPYATRTRVLQLVNPCDREE</sequence>
<evidence type="ECO:0000313" key="3">
    <source>
        <dbReference type="Proteomes" id="UP000282636"/>
    </source>
</evidence>
<reference evidence="2 3" key="1">
    <citation type="submission" date="2018-08" db="EMBL/GenBank/DDBJ databases">
        <title>Recombination of ecologically and evolutionarily significant loci maintains genetic cohesion in the Pseudomonas syringae species complex.</title>
        <authorList>
            <person name="Dillon M."/>
            <person name="Thakur S."/>
            <person name="Almeida R.N.D."/>
            <person name="Weir B.S."/>
            <person name="Guttman D.S."/>
        </authorList>
    </citation>
    <scope>NUCLEOTIDE SEQUENCE [LARGE SCALE GENOMIC DNA]</scope>
    <source>
        <strain evidence="2 3">ICMP 3934</strain>
    </source>
</reference>
<dbReference type="RefSeq" id="WP_019333538.1">
    <property type="nucleotide sequence ID" value="NZ_BQUM01000020.1"/>
</dbReference>